<dbReference type="PANTHER" id="PTHR24305:SF166">
    <property type="entry name" value="CYTOCHROME P450 12A4, MITOCHONDRIAL-RELATED"/>
    <property type="match status" value="1"/>
</dbReference>
<keyword evidence="6" id="KW-0560">Oxidoreductase</keyword>
<dbReference type="Proteomes" id="UP000092993">
    <property type="component" value="Unassembled WGS sequence"/>
</dbReference>
<organism evidence="9 10">
    <name type="scientific">Grifola frondosa</name>
    <name type="common">Maitake</name>
    <name type="synonym">Polyporus frondosus</name>
    <dbReference type="NCBI Taxonomy" id="5627"/>
    <lineage>
        <taxon>Eukaryota</taxon>
        <taxon>Fungi</taxon>
        <taxon>Dikarya</taxon>
        <taxon>Basidiomycota</taxon>
        <taxon>Agaricomycotina</taxon>
        <taxon>Agaricomycetes</taxon>
        <taxon>Polyporales</taxon>
        <taxon>Grifolaceae</taxon>
        <taxon>Grifola</taxon>
    </lineage>
</organism>
<keyword evidence="10" id="KW-1185">Reference proteome</keyword>
<evidence type="ECO:0008006" key="11">
    <source>
        <dbReference type="Google" id="ProtNLM"/>
    </source>
</evidence>
<comment type="pathway">
    <text evidence="2">Secondary metabolite biosynthesis.</text>
</comment>
<dbReference type="InterPro" id="IPR036396">
    <property type="entry name" value="Cyt_P450_sf"/>
</dbReference>
<evidence type="ECO:0000256" key="8">
    <source>
        <dbReference type="ARBA" id="ARBA00023033"/>
    </source>
</evidence>
<accession>A0A1C7LS93</accession>
<evidence type="ECO:0000313" key="9">
    <source>
        <dbReference type="EMBL" id="OBZ67715.1"/>
    </source>
</evidence>
<keyword evidence="5" id="KW-0479">Metal-binding</keyword>
<gene>
    <name evidence="9" type="ORF">A0H81_12340</name>
</gene>
<protein>
    <recommendedName>
        <fullName evidence="11">Cytochrome P450</fullName>
    </recommendedName>
</protein>
<evidence type="ECO:0000256" key="5">
    <source>
        <dbReference type="ARBA" id="ARBA00022723"/>
    </source>
</evidence>
<dbReference type="GO" id="GO:0004497">
    <property type="term" value="F:monooxygenase activity"/>
    <property type="evidence" value="ECO:0007669"/>
    <property type="project" value="UniProtKB-KW"/>
</dbReference>
<keyword evidence="4" id="KW-0349">Heme</keyword>
<dbReference type="PANTHER" id="PTHR24305">
    <property type="entry name" value="CYTOCHROME P450"/>
    <property type="match status" value="1"/>
</dbReference>
<sequence length="413" mass="46729">MIVLLLQSTLICGVTWFLWKYFRRSIVKSPLDNLPGPPPQSLWKGNLGQLYDRHGWDFYREIGEKYGPVVKLNGMFGHKILYIHDPKAMHSIIVKDQYTFEIASWAMKGNLAILGPGLLSTLGDHHRKQRKLLNPVFSINHMRHMLPIFYQVTCQLRDAIESRVRNGPAEIDMLGWMGRTALELIGQAGLGYSFDPLVRDVPDAFGDAVKSLVPTLFEIAFFRRALPLVPEIGSPAFRRKVLGMLPIKGIQKLLAIVDTIHMRSTEIFVAKKDALLKGDESILQQIGEGKDLMSILLKANMAASVEDKLEEKELIAQMSTFIFAAMDTTSNALALTLDLLSQHPDVQEKLRKEIVEARDGRDLPYDELVELPYLDAVCRETLRLHPLRPSFSGNHGRMLFYPSLNLSEAWTVQ</sequence>
<evidence type="ECO:0000256" key="6">
    <source>
        <dbReference type="ARBA" id="ARBA00023002"/>
    </source>
</evidence>
<dbReference type="Gene3D" id="1.10.630.10">
    <property type="entry name" value="Cytochrome P450"/>
    <property type="match status" value="1"/>
</dbReference>
<evidence type="ECO:0000313" key="10">
    <source>
        <dbReference type="Proteomes" id="UP000092993"/>
    </source>
</evidence>
<comment type="cofactor">
    <cofactor evidence="1">
        <name>heme</name>
        <dbReference type="ChEBI" id="CHEBI:30413"/>
    </cofactor>
</comment>
<dbReference type="SUPFAM" id="SSF48264">
    <property type="entry name" value="Cytochrome P450"/>
    <property type="match status" value="1"/>
</dbReference>
<comment type="caution">
    <text evidence="9">The sequence shown here is derived from an EMBL/GenBank/DDBJ whole genome shotgun (WGS) entry which is preliminary data.</text>
</comment>
<dbReference type="InterPro" id="IPR001128">
    <property type="entry name" value="Cyt_P450"/>
</dbReference>
<reference evidence="9 10" key="1">
    <citation type="submission" date="2016-03" db="EMBL/GenBank/DDBJ databases">
        <title>Whole genome sequencing of Grifola frondosa 9006-11.</title>
        <authorList>
            <person name="Min B."/>
            <person name="Park H."/>
            <person name="Kim J.-G."/>
            <person name="Cho H."/>
            <person name="Oh Y.-L."/>
            <person name="Kong W.-S."/>
            <person name="Choi I.-G."/>
        </authorList>
    </citation>
    <scope>NUCLEOTIDE SEQUENCE [LARGE SCALE GENOMIC DNA]</scope>
    <source>
        <strain evidence="9 10">9006-11</strain>
    </source>
</reference>
<dbReference type="OrthoDB" id="1470350at2759"/>
<dbReference type="GO" id="GO:0005506">
    <property type="term" value="F:iron ion binding"/>
    <property type="evidence" value="ECO:0007669"/>
    <property type="project" value="InterPro"/>
</dbReference>
<comment type="similarity">
    <text evidence="3">Belongs to the cytochrome P450 family.</text>
</comment>
<dbReference type="STRING" id="5627.A0A1C7LS93"/>
<evidence type="ECO:0000256" key="1">
    <source>
        <dbReference type="ARBA" id="ARBA00001971"/>
    </source>
</evidence>
<evidence type="ECO:0000256" key="4">
    <source>
        <dbReference type="ARBA" id="ARBA00022617"/>
    </source>
</evidence>
<dbReference type="AlphaFoldDB" id="A0A1C7LS93"/>
<dbReference type="GO" id="GO:0020037">
    <property type="term" value="F:heme binding"/>
    <property type="evidence" value="ECO:0007669"/>
    <property type="project" value="InterPro"/>
</dbReference>
<dbReference type="InterPro" id="IPR050121">
    <property type="entry name" value="Cytochrome_P450_monoxygenase"/>
</dbReference>
<dbReference type="Pfam" id="PF00067">
    <property type="entry name" value="p450"/>
    <property type="match status" value="1"/>
</dbReference>
<evidence type="ECO:0000256" key="7">
    <source>
        <dbReference type="ARBA" id="ARBA00023004"/>
    </source>
</evidence>
<evidence type="ECO:0000256" key="3">
    <source>
        <dbReference type="ARBA" id="ARBA00010617"/>
    </source>
</evidence>
<dbReference type="EMBL" id="LUGG01000023">
    <property type="protein sequence ID" value="OBZ67715.1"/>
    <property type="molecule type" value="Genomic_DNA"/>
</dbReference>
<evidence type="ECO:0000256" key="2">
    <source>
        <dbReference type="ARBA" id="ARBA00005179"/>
    </source>
</evidence>
<dbReference type="OMA" id="FHQTIME"/>
<keyword evidence="7" id="KW-0408">Iron</keyword>
<name>A0A1C7LS93_GRIFR</name>
<proteinExistence type="inferred from homology"/>
<keyword evidence="8" id="KW-0503">Monooxygenase</keyword>
<dbReference type="GO" id="GO:0016705">
    <property type="term" value="F:oxidoreductase activity, acting on paired donors, with incorporation or reduction of molecular oxygen"/>
    <property type="evidence" value="ECO:0007669"/>
    <property type="project" value="InterPro"/>
</dbReference>